<name>A0A160P8U4_STRLU</name>
<evidence type="ECO:0000313" key="2">
    <source>
        <dbReference type="EMBL" id="BAU87651.1"/>
    </source>
</evidence>
<evidence type="ECO:0000256" key="1">
    <source>
        <dbReference type="SAM" id="MobiDB-lite"/>
    </source>
</evidence>
<keyword evidence="3" id="KW-1185">Reference proteome</keyword>
<dbReference type="Proteomes" id="UP000217676">
    <property type="component" value="Chromosome"/>
</dbReference>
<dbReference type="SUPFAM" id="SSF140453">
    <property type="entry name" value="EsxAB dimer-like"/>
    <property type="match status" value="1"/>
</dbReference>
<feature type="compositionally biased region" description="Polar residues" evidence="1">
    <location>
        <begin position="10"/>
        <end position="35"/>
    </location>
</feature>
<dbReference type="AlphaFoldDB" id="A0A160P8U4"/>
<accession>A0A160P8U4</accession>
<organism evidence="2 3">
    <name type="scientific">Streptomyces laurentii</name>
    <dbReference type="NCBI Taxonomy" id="39478"/>
    <lineage>
        <taxon>Bacteria</taxon>
        <taxon>Bacillati</taxon>
        <taxon>Actinomycetota</taxon>
        <taxon>Actinomycetes</taxon>
        <taxon>Kitasatosporales</taxon>
        <taxon>Streptomycetaceae</taxon>
        <taxon>Streptomyces</taxon>
    </lineage>
</organism>
<proteinExistence type="predicted"/>
<dbReference type="InterPro" id="IPR036689">
    <property type="entry name" value="ESAT-6-like_sf"/>
</dbReference>
<protein>
    <submittedName>
        <fullName evidence="2">Uncharacterized protein</fullName>
    </submittedName>
</protein>
<sequence length="116" mass="12410">MSTPPAPPGSIQTSSQSENQKGYNALSMAQSGIKQSQEDVRTTMGGLMAAYGGQDGGAYQRLLADWSGQVDIITRNIGQMMEKLQETGVLQQNIQGQNTEVILGSGRSNDVFDQLT</sequence>
<gene>
    <name evidence="2" type="ORF">SLA_6785</name>
</gene>
<dbReference type="KEGG" id="slau:SLA_6785"/>
<dbReference type="Gene3D" id="1.10.287.1060">
    <property type="entry name" value="ESAT-6-like"/>
    <property type="match status" value="1"/>
</dbReference>
<feature type="region of interest" description="Disordered" evidence="1">
    <location>
        <begin position="1"/>
        <end position="37"/>
    </location>
</feature>
<evidence type="ECO:0000313" key="3">
    <source>
        <dbReference type="Proteomes" id="UP000217676"/>
    </source>
</evidence>
<dbReference type="EMBL" id="AP017424">
    <property type="protein sequence ID" value="BAU87651.1"/>
    <property type="molecule type" value="Genomic_DNA"/>
</dbReference>
<reference evidence="2 3" key="1">
    <citation type="journal article" date="2016" name="Genome Announc.">
        <title>Complete Genome Sequence of Thiostrepton-Producing Streptomyces laurentii ATCC 31255.</title>
        <authorList>
            <person name="Doi K."/>
            <person name="Fujino Y."/>
            <person name="Nagayoshi Y."/>
            <person name="Ohshima T."/>
            <person name="Ogata S."/>
        </authorList>
    </citation>
    <scope>NUCLEOTIDE SEQUENCE [LARGE SCALE GENOMIC DNA]</scope>
    <source>
        <strain evidence="2 3">ATCC 31255</strain>
    </source>
</reference>
<dbReference type="RefSeq" id="WP_359873015.1">
    <property type="nucleotide sequence ID" value="NZ_JBEYHT010000004.1"/>
</dbReference>